<dbReference type="GO" id="GO:0005886">
    <property type="term" value="C:plasma membrane"/>
    <property type="evidence" value="ECO:0007669"/>
    <property type="project" value="TreeGrafter"/>
</dbReference>
<name>A0AA35VWG1_LACSI</name>
<keyword evidence="5 6" id="KW-0067">ATP-binding</keyword>
<feature type="domain" description="Protein kinase" evidence="7">
    <location>
        <begin position="25"/>
        <end position="307"/>
    </location>
</feature>
<reference evidence="9" key="1">
    <citation type="submission" date="2023-04" db="EMBL/GenBank/DDBJ databases">
        <authorList>
            <person name="Vijverberg K."/>
            <person name="Xiong W."/>
            <person name="Schranz E."/>
        </authorList>
    </citation>
    <scope>NUCLEOTIDE SEQUENCE</scope>
</reference>
<keyword evidence="1" id="KW-0723">Serine/threonine-protein kinase</keyword>
<dbReference type="InterPro" id="IPR000719">
    <property type="entry name" value="Prot_kinase_dom"/>
</dbReference>
<evidence type="ECO:0000256" key="1">
    <source>
        <dbReference type="ARBA" id="ARBA00022527"/>
    </source>
</evidence>
<evidence type="ECO:0000259" key="7">
    <source>
        <dbReference type="PROSITE" id="PS50011"/>
    </source>
</evidence>
<dbReference type="Pfam" id="PF01843">
    <property type="entry name" value="DIL"/>
    <property type="match status" value="1"/>
</dbReference>
<keyword evidence="2" id="KW-0808">Transferase</keyword>
<dbReference type="PANTHER" id="PTHR27003">
    <property type="entry name" value="OS07G0166700 PROTEIN"/>
    <property type="match status" value="1"/>
</dbReference>
<proteinExistence type="predicted"/>
<dbReference type="SMART" id="SM01132">
    <property type="entry name" value="DIL"/>
    <property type="match status" value="1"/>
</dbReference>
<evidence type="ECO:0000256" key="6">
    <source>
        <dbReference type="PROSITE-ProRule" id="PRU10141"/>
    </source>
</evidence>
<organism evidence="9 10">
    <name type="scientific">Lactuca saligna</name>
    <name type="common">Willowleaf lettuce</name>
    <dbReference type="NCBI Taxonomy" id="75948"/>
    <lineage>
        <taxon>Eukaryota</taxon>
        <taxon>Viridiplantae</taxon>
        <taxon>Streptophyta</taxon>
        <taxon>Embryophyta</taxon>
        <taxon>Tracheophyta</taxon>
        <taxon>Spermatophyta</taxon>
        <taxon>Magnoliopsida</taxon>
        <taxon>eudicotyledons</taxon>
        <taxon>Gunneridae</taxon>
        <taxon>Pentapetalae</taxon>
        <taxon>asterids</taxon>
        <taxon>campanulids</taxon>
        <taxon>Asterales</taxon>
        <taxon>Asteraceae</taxon>
        <taxon>Cichorioideae</taxon>
        <taxon>Cichorieae</taxon>
        <taxon>Lactucinae</taxon>
        <taxon>Lactuca</taxon>
    </lineage>
</organism>
<dbReference type="Proteomes" id="UP001177003">
    <property type="component" value="Chromosome 1"/>
</dbReference>
<dbReference type="InterPro" id="IPR017441">
    <property type="entry name" value="Protein_kinase_ATP_BS"/>
</dbReference>
<keyword evidence="4" id="KW-0418">Kinase</keyword>
<dbReference type="InterPro" id="IPR002710">
    <property type="entry name" value="Dilute_dom"/>
</dbReference>
<dbReference type="PANTHER" id="PTHR27003:SF359">
    <property type="entry name" value="SERINE_THREONINE-PROTEIN KINASE UNC-51-RELATED"/>
    <property type="match status" value="1"/>
</dbReference>
<dbReference type="EMBL" id="OX465077">
    <property type="protein sequence ID" value="CAI9269652.1"/>
    <property type="molecule type" value="Genomic_DNA"/>
</dbReference>
<dbReference type="PROSITE" id="PS00108">
    <property type="entry name" value="PROTEIN_KINASE_ST"/>
    <property type="match status" value="1"/>
</dbReference>
<dbReference type="GO" id="GO:0005524">
    <property type="term" value="F:ATP binding"/>
    <property type="evidence" value="ECO:0007669"/>
    <property type="project" value="UniProtKB-UniRule"/>
</dbReference>
<evidence type="ECO:0000256" key="4">
    <source>
        <dbReference type="ARBA" id="ARBA00022777"/>
    </source>
</evidence>
<dbReference type="FunFam" id="3.30.200.20:FF:000039">
    <property type="entry name" value="receptor-like protein kinase FERONIA"/>
    <property type="match status" value="1"/>
</dbReference>
<dbReference type="PROSITE" id="PS00107">
    <property type="entry name" value="PROTEIN_KINASE_ATP"/>
    <property type="match status" value="1"/>
</dbReference>
<feature type="domain" description="Dilute" evidence="8">
    <location>
        <begin position="356"/>
        <end position="667"/>
    </location>
</feature>
<evidence type="ECO:0000256" key="3">
    <source>
        <dbReference type="ARBA" id="ARBA00022741"/>
    </source>
</evidence>
<dbReference type="PROSITE" id="PS51126">
    <property type="entry name" value="DILUTE"/>
    <property type="match status" value="1"/>
</dbReference>
<dbReference type="Gene3D" id="1.10.510.10">
    <property type="entry name" value="Transferase(Phosphotransferase) domain 1"/>
    <property type="match status" value="1"/>
</dbReference>
<evidence type="ECO:0000313" key="10">
    <source>
        <dbReference type="Proteomes" id="UP001177003"/>
    </source>
</evidence>
<dbReference type="InterPro" id="IPR011009">
    <property type="entry name" value="Kinase-like_dom_sf"/>
</dbReference>
<gene>
    <name evidence="9" type="ORF">LSALG_LOCUS10009</name>
</gene>
<dbReference type="Pfam" id="PF00069">
    <property type="entry name" value="Pkinase"/>
    <property type="match status" value="1"/>
</dbReference>
<dbReference type="AlphaFoldDB" id="A0AA35VWG1"/>
<evidence type="ECO:0000259" key="8">
    <source>
        <dbReference type="PROSITE" id="PS51126"/>
    </source>
</evidence>
<dbReference type="GO" id="GO:0004714">
    <property type="term" value="F:transmembrane receptor protein tyrosine kinase activity"/>
    <property type="evidence" value="ECO:0007669"/>
    <property type="project" value="InterPro"/>
</dbReference>
<evidence type="ECO:0000256" key="5">
    <source>
        <dbReference type="ARBA" id="ARBA00022840"/>
    </source>
</evidence>
<dbReference type="GO" id="GO:0009506">
    <property type="term" value="C:plasmodesma"/>
    <property type="evidence" value="ECO:0007669"/>
    <property type="project" value="TreeGrafter"/>
</dbReference>
<keyword evidence="3 6" id="KW-0547">Nucleotide-binding</keyword>
<dbReference type="SUPFAM" id="SSF56112">
    <property type="entry name" value="Protein kinase-like (PK-like)"/>
    <property type="match status" value="1"/>
</dbReference>
<dbReference type="PROSITE" id="PS50011">
    <property type="entry name" value="PROTEIN_KINASE_DOM"/>
    <property type="match status" value="1"/>
</dbReference>
<dbReference type="SMART" id="SM00220">
    <property type="entry name" value="S_TKc"/>
    <property type="match status" value="1"/>
</dbReference>
<protein>
    <recommendedName>
        <fullName evidence="11">Protein kinase domain-containing protein</fullName>
    </recommendedName>
</protein>
<accession>A0AA35VWG1</accession>
<dbReference type="Gene3D" id="3.30.200.20">
    <property type="entry name" value="Phosphorylase Kinase, domain 1"/>
    <property type="match status" value="1"/>
</dbReference>
<dbReference type="InterPro" id="IPR045272">
    <property type="entry name" value="ANXUR1/2-like"/>
</dbReference>
<sequence>MSSSQVNLKNYLIPLEEIKRATENFSQQRCIGGGGFGLVYKGQLSERWQNCIVAIKRLSPDSYQGEHEFRNEVAMISMFHHENIISFIGYCDEEHEMIIVYKYAVHGSLDRHLEDPNKMRLITWTQRLMICRGAARGLDYLHSGLGEHKRVIHRDVKSANVLLDDNFVAKVCDFGLSKFSPRNLPNTEVFTKVAGTQFYVDPTYNESRILRKESDVYSFGVVMFEMLSGMLVYSERSVEDDRTEFLMNLVRRYDHNVVDKLIDPHMRDQIDSHSLDTFKEIAYQCISLNLTKRPTMDKVAERIQEALSIQDNVDTLILCATKYMGFSYGKPVAAFTIYRCLLHWKYLEAGRTSVVDRLLKFIDSAIKDQDNYDVMAYWLSNASNLLFLIHSGIKPDVSSIDSNRGGQTSLFRRITRGMTEVVVDAVDAIGSAAEAVTRVDVTSRHNAFVEQHLLRVEARSRALVFVQQLTIYVEILYCIIRDNLKNELGSLPTLCTQGPITSRELLIGNDSTFNHWQYIVDRLNTLLIKMKENFVHGIIVQKIFAQVFTYINVQLFNSLLSRPECCTFSNGEYMKVGLATLEIWCFHAKPEYAGSAWDELKHIRQATRFLTTPRKDKISYTKLTKDICPILNVYQLYRICTIFSTPVSKTQHVSQDVISSLRRVMTKDSKDSNSNPFLLDDHLSMPVFVDELSTSLQVKDFANVKPAQELAKYPAFQFLYN</sequence>
<keyword evidence="10" id="KW-1185">Reference proteome</keyword>
<dbReference type="GO" id="GO:0004674">
    <property type="term" value="F:protein serine/threonine kinase activity"/>
    <property type="evidence" value="ECO:0007669"/>
    <property type="project" value="UniProtKB-KW"/>
</dbReference>
<evidence type="ECO:0000313" key="9">
    <source>
        <dbReference type="EMBL" id="CAI9269652.1"/>
    </source>
</evidence>
<feature type="binding site" evidence="6">
    <location>
        <position position="56"/>
    </location>
    <ligand>
        <name>ATP</name>
        <dbReference type="ChEBI" id="CHEBI:30616"/>
    </ligand>
</feature>
<evidence type="ECO:0000256" key="2">
    <source>
        <dbReference type="ARBA" id="ARBA00022679"/>
    </source>
</evidence>
<dbReference type="InterPro" id="IPR008271">
    <property type="entry name" value="Ser/Thr_kinase_AS"/>
</dbReference>
<evidence type="ECO:0008006" key="11">
    <source>
        <dbReference type="Google" id="ProtNLM"/>
    </source>
</evidence>